<evidence type="ECO:0000313" key="1">
    <source>
        <dbReference type="EMBL" id="QJA78797.1"/>
    </source>
</evidence>
<sequence length="62" mass="7127">MKKDQVFEHSLPPGTYTGAVEHCEVIVDDNKKMTLHVTIYVKHENAVHILKICQETHDDLKV</sequence>
<dbReference type="EMBL" id="MT142354">
    <property type="protein sequence ID" value="QJA78797.1"/>
    <property type="molecule type" value="Genomic_DNA"/>
</dbReference>
<accession>A0A6M3KAA8</accession>
<name>A0A6M3KAA8_9ZZZZ</name>
<reference evidence="1" key="1">
    <citation type="submission" date="2020-03" db="EMBL/GenBank/DDBJ databases">
        <title>The deep terrestrial virosphere.</title>
        <authorList>
            <person name="Holmfeldt K."/>
            <person name="Nilsson E."/>
            <person name="Simone D."/>
            <person name="Lopez-Fernandez M."/>
            <person name="Wu X."/>
            <person name="de Brujin I."/>
            <person name="Lundin D."/>
            <person name="Andersson A."/>
            <person name="Bertilsson S."/>
            <person name="Dopson M."/>
        </authorList>
    </citation>
    <scope>NUCLEOTIDE SEQUENCE</scope>
    <source>
        <strain evidence="1">MM415A00984</strain>
    </source>
</reference>
<proteinExistence type="predicted"/>
<organism evidence="1">
    <name type="scientific">viral metagenome</name>
    <dbReference type="NCBI Taxonomy" id="1070528"/>
    <lineage>
        <taxon>unclassified sequences</taxon>
        <taxon>metagenomes</taxon>
        <taxon>organismal metagenomes</taxon>
    </lineage>
</organism>
<dbReference type="AlphaFoldDB" id="A0A6M3KAA8"/>
<protein>
    <submittedName>
        <fullName evidence="1">Uncharacterized protein</fullName>
    </submittedName>
</protein>
<gene>
    <name evidence="1" type="ORF">MM415A00984_0012</name>
</gene>